<dbReference type="GO" id="GO:0004427">
    <property type="term" value="F:inorganic diphosphate phosphatase activity"/>
    <property type="evidence" value="ECO:0007669"/>
    <property type="project" value="InterPro"/>
</dbReference>
<dbReference type="GO" id="GO:0016020">
    <property type="term" value="C:membrane"/>
    <property type="evidence" value="ECO:0007669"/>
    <property type="project" value="InterPro"/>
</dbReference>
<evidence type="ECO:0000256" key="9">
    <source>
        <dbReference type="SAM" id="Phobius"/>
    </source>
</evidence>
<dbReference type="GO" id="GO:0009678">
    <property type="term" value="F:diphosphate hydrolysis-driven proton transmembrane transporter activity"/>
    <property type="evidence" value="ECO:0007669"/>
    <property type="project" value="InterPro"/>
</dbReference>
<evidence type="ECO:0000256" key="4">
    <source>
        <dbReference type="ARBA" id="ARBA00022842"/>
    </source>
</evidence>
<proteinExistence type="predicted"/>
<evidence type="ECO:0000256" key="7">
    <source>
        <dbReference type="ARBA" id="ARBA00023065"/>
    </source>
</evidence>
<dbReference type="PANTHER" id="PTHR31998">
    <property type="entry name" value="K(+)-INSENSITIVE PYROPHOSPHATE-ENERGIZED PROTON PUMP"/>
    <property type="match status" value="1"/>
</dbReference>
<evidence type="ECO:0000313" key="10">
    <source>
        <dbReference type="EMBL" id="GAG87212.1"/>
    </source>
</evidence>
<name>X1C1I7_9ZZZZ</name>
<evidence type="ECO:0000256" key="3">
    <source>
        <dbReference type="ARBA" id="ARBA00022692"/>
    </source>
</evidence>
<dbReference type="EMBL" id="BART01019522">
    <property type="protein sequence ID" value="GAG87212.1"/>
    <property type="molecule type" value="Genomic_DNA"/>
</dbReference>
<dbReference type="AlphaFoldDB" id="X1C1I7"/>
<feature type="transmembrane region" description="Helical" evidence="9">
    <location>
        <begin position="110"/>
        <end position="128"/>
    </location>
</feature>
<keyword evidence="4" id="KW-0460">Magnesium</keyword>
<comment type="caution">
    <text evidence="10">The sequence shown here is derived from an EMBL/GenBank/DDBJ whole genome shotgun (WGS) entry which is preliminary data.</text>
</comment>
<dbReference type="GO" id="GO:0012505">
    <property type="term" value="C:endomembrane system"/>
    <property type="evidence" value="ECO:0007669"/>
    <property type="project" value="UniProtKB-SubCell"/>
</dbReference>
<reference evidence="10" key="1">
    <citation type="journal article" date="2014" name="Front. Microbiol.">
        <title>High frequency of phylogenetically diverse reductive dehalogenase-homologous genes in deep subseafloor sedimentary metagenomes.</title>
        <authorList>
            <person name="Kawai M."/>
            <person name="Futagami T."/>
            <person name="Toyoda A."/>
            <person name="Takaki Y."/>
            <person name="Nishi S."/>
            <person name="Hori S."/>
            <person name="Arai W."/>
            <person name="Tsubouchi T."/>
            <person name="Morono Y."/>
            <person name="Uchiyama I."/>
            <person name="Ito T."/>
            <person name="Fujiyama A."/>
            <person name="Inagaki F."/>
            <person name="Takami H."/>
        </authorList>
    </citation>
    <scope>NUCLEOTIDE SEQUENCE</scope>
    <source>
        <strain evidence="10">Expedition CK06-06</strain>
    </source>
</reference>
<keyword evidence="2" id="KW-0813">Transport</keyword>
<accession>X1C1I7</accession>
<evidence type="ECO:0000256" key="2">
    <source>
        <dbReference type="ARBA" id="ARBA00022448"/>
    </source>
</evidence>
<feature type="transmembrane region" description="Helical" evidence="9">
    <location>
        <begin position="54"/>
        <end position="73"/>
    </location>
</feature>
<dbReference type="Pfam" id="PF03030">
    <property type="entry name" value="H_PPase"/>
    <property type="match status" value="1"/>
</dbReference>
<feature type="non-terminal residue" evidence="10">
    <location>
        <position position="209"/>
    </location>
</feature>
<gene>
    <name evidence="10" type="ORF">S01H4_36506</name>
</gene>
<evidence type="ECO:0000256" key="6">
    <source>
        <dbReference type="ARBA" id="ARBA00022989"/>
    </source>
</evidence>
<dbReference type="InterPro" id="IPR004131">
    <property type="entry name" value="PPase-energised_H-pump"/>
</dbReference>
<sequence length="209" mass="22412">MISIVIAAAFVSLVYAYWLRKGVLAQPKGTEQMQKVWKGIRDGSLSYLDRQLRTIIPILLGLSFLLFFTVYITTPEAGTAELFGIDITDPPEVYQAALAHARLVVGLGRAIAFIFGASFSLIVGQLGMRIAVESNIRVAQATREGDNRYNRALTISYRGGTFTGMLTDGLGLLGGTMIFIIYGLAAPDALLGFGLGGTLLALFMRVGGG</sequence>
<evidence type="ECO:0008006" key="11">
    <source>
        <dbReference type="Google" id="ProtNLM"/>
    </source>
</evidence>
<keyword evidence="8 9" id="KW-0472">Membrane</keyword>
<evidence type="ECO:0000256" key="1">
    <source>
        <dbReference type="ARBA" id="ARBA00004127"/>
    </source>
</evidence>
<comment type="subcellular location">
    <subcellularLocation>
        <location evidence="1">Endomembrane system</location>
        <topology evidence="1">Multi-pass membrane protein</topology>
    </subcellularLocation>
</comment>
<keyword evidence="6 9" id="KW-1133">Transmembrane helix</keyword>
<organism evidence="10">
    <name type="scientific">marine sediment metagenome</name>
    <dbReference type="NCBI Taxonomy" id="412755"/>
    <lineage>
        <taxon>unclassified sequences</taxon>
        <taxon>metagenomes</taxon>
        <taxon>ecological metagenomes</taxon>
    </lineage>
</organism>
<protein>
    <recommendedName>
        <fullName evidence="11">Sodium-translocating pyrophosphatase</fullName>
    </recommendedName>
</protein>
<evidence type="ECO:0000256" key="5">
    <source>
        <dbReference type="ARBA" id="ARBA00022967"/>
    </source>
</evidence>
<evidence type="ECO:0000256" key="8">
    <source>
        <dbReference type="ARBA" id="ARBA00023136"/>
    </source>
</evidence>
<keyword evidence="3 9" id="KW-0812">Transmembrane</keyword>
<feature type="transmembrane region" description="Helical" evidence="9">
    <location>
        <begin position="179"/>
        <end position="203"/>
    </location>
</feature>
<keyword evidence="5" id="KW-1278">Translocase</keyword>
<keyword evidence="7" id="KW-0406">Ion transport</keyword>